<evidence type="ECO:0000313" key="2">
    <source>
        <dbReference type="EMBL" id="KAI5625385.1"/>
    </source>
</evidence>
<dbReference type="PANTHER" id="PTHR46791:SF14">
    <property type="match status" value="1"/>
</dbReference>
<comment type="caution">
    <text evidence="2">The sequence shown here is derived from an EMBL/GenBank/DDBJ whole genome shotgun (WGS) entry which is preliminary data.</text>
</comment>
<accession>A0AAD5B0V2</accession>
<dbReference type="InterPro" id="IPR058913">
    <property type="entry name" value="Integrase_dom_put"/>
</dbReference>
<protein>
    <recommendedName>
        <fullName evidence="1">Integrase core domain-containing protein</fullName>
    </recommendedName>
</protein>
<dbReference type="EMBL" id="MU551558">
    <property type="protein sequence ID" value="KAI5625385.1"/>
    <property type="molecule type" value="Genomic_DNA"/>
</dbReference>
<proteinExistence type="predicted"/>
<evidence type="ECO:0000259" key="1">
    <source>
        <dbReference type="Pfam" id="PF24764"/>
    </source>
</evidence>
<dbReference type="Pfam" id="PF24764">
    <property type="entry name" value="rva_4"/>
    <property type="match status" value="1"/>
</dbReference>
<feature type="non-terminal residue" evidence="2">
    <location>
        <position position="364"/>
    </location>
</feature>
<dbReference type="AlphaFoldDB" id="A0AAD5B0V2"/>
<organism evidence="2 3">
    <name type="scientific">Silurus asotus</name>
    <name type="common">Amur catfish</name>
    <name type="synonym">Parasilurus asotus</name>
    <dbReference type="NCBI Taxonomy" id="30991"/>
    <lineage>
        <taxon>Eukaryota</taxon>
        <taxon>Metazoa</taxon>
        <taxon>Chordata</taxon>
        <taxon>Craniata</taxon>
        <taxon>Vertebrata</taxon>
        <taxon>Euteleostomi</taxon>
        <taxon>Actinopterygii</taxon>
        <taxon>Neopterygii</taxon>
        <taxon>Teleostei</taxon>
        <taxon>Ostariophysi</taxon>
        <taxon>Siluriformes</taxon>
        <taxon>Siluridae</taxon>
        <taxon>Silurus</taxon>
    </lineage>
</organism>
<name>A0AAD5B0V2_SILAS</name>
<gene>
    <name evidence="2" type="ORF">C0J50_15055</name>
</gene>
<keyword evidence="3" id="KW-1185">Reference proteome</keyword>
<dbReference type="PANTHER" id="PTHR46791">
    <property type="entry name" value="EXPRESSED PROTEIN"/>
    <property type="match status" value="1"/>
</dbReference>
<feature type="domain" description="Integrase core" evidence="1">
    <location>
        <begin position="107"/>
        <end position="277"/>
    </location>
</feature>
<evidence type="ECO:0000313" key="3">
    <source>
        <dbReference type="Proteomes" id="UP001205998"/>
    </source>
</evidence>
<dbReference type="Proteomes" id="UP001205998">
    <property type="component" value="Unassembled WGS sequence"/>
</dbReference>
<reference evidence="2" key="1">
    <citation type="submission" date="2018-07" db="EMBL/GenBank/DDBJ databases">
        <title>Comparative genomics of catfishes provides insights into carnivory and benthic adaptation.</title>
        <authorList>
            <person name="Zhang Y."/>
            <person name="Wang D."/>
            <person name="Peng Z."/>
            <person name="Zheng S."/>
            <person name="Shao F."/>
            <person name="Tao W."/>
        </authorList>
    </citation>
    <scope>NUCLEOTIDE SEQUENCE</scope>
    <source>
        <strain evidence="2">Chongqing</strain>
    </source>
</reference>
<feature type="non-terminal residue" evidence="2">
    <location>
        <position position="1"/>
    </location>
</feature>
<sequence>LGFRYLEILMSLSNSDGIIISMSTLRRYLKCLGLFRRKAHSDLLEVALFLQEQLNQHGMLHGYKVMHLKCIQSGLVISQRTIRHLLKILDPRGVNLRRRNRLRRRLYINPGPNFLWHLDSYDKLKPYGICINGSIDGFSRMIIWLHAYTTNSNPKGIAGYFLDEVQNRNGTATRIRADLGTENCLVKQMQLFLRERCFITGSSNHNQRIEQWWGFLRRQHTQYWINVFQDLKDMDYFSGDFLDKNLIQFTCLEIIERELHEVACLWNCHRIRPSRNAVSPSGRPLMMYTLPCLFGTTDYFKTLSYQQVHACKEECLPRGPHPCDETVFDICCLVMSENYLNPPTTPEEAIELYLFLRAYMHILL</sequence>